<feature type="compositionally biased region" description="Polar residues" evidence="1">
    <location>
        <begin position="741"/>
        <end position="754"/>
    </location>
</feature>
<dbReference type="Proteomes" id="UP000218628">
    <property type="component" value="Chromosome"/>
</dbReference>
<keyword evidence="2" id="KW-0812">Transmembrane</keyword>
<gene>
    <name evidence="3" type="ORF">CO690_09270</name>
</gene>
<feature type="compositionally biased region" description="Basic and acidic residues" evidence="1">
    <location>
        <begin position="700"/>
        <end position="711"/>
    </location>
</feature>
<reference evidence="4" key="1">
    <citation type="submission" date="2017-09" db="EMBL/GenBank/DDBJ databases">
        <title>FDA dAtabase for Regulatory Grade micrObial Sequences (FDA-ARGOS): Supporting development and validation of Infectious Disease Dx tests.</title>
        <authorList>
            <person name="Minogue T."/>
            <person name="Wolcott M."/>
            <person name="Wasieloski L."/>
            <person name="Aguilar W."/>
            <person name="Moore D."/>
            <person name="Tallon L."/>
            <person name="Sadzewicz L."/>
            <person name="Ott S."/>
            <person name="Zhao X."/>
            <person name="Nagaraj S."/>
            <person name="Vavikolanu K."/>
            <person name="Aluvathingal J."/>
            <person name="Nadendla S."/>
            <person name="Sichtig H."/>
        </authorList>
    </citation>
    <scope>NUCLEOTIDE SEQUENCE [LARGE SCALE GENOMIC DNA]</scope>
    <source>
        <strain evidence="4">FDAARGOS_369</strain>
    </source>
</reference>
<feature type="compositionally biased region" description="Polar residues" evidence="1">
    <location>
        <begin position="782"/>
        <end position="793"/>
    </location>
</feature>
<protein>
    <submittedName>
        <fullName evidence="3">Uncharacterized protein</fullName>
    </submittedName>
</protein>
<proteinExistence type="predicted"/>
<organism evidence="3 4">
    <name type="scientific">Rothia mucilaginosa</name>
    <dbReference type="NCBI Taxonomy" id="43675"/>
    <lineage>
        <taxon>Bacteria</taxon>
        <taxon>Bacillati</taxon>
        <taxon>Actinomycetota</taxon>
        <taxon>Actinomycetes</taxon>
        <taxon>Micrococcales</taxon>
        <taxon>Micrococcaceae</taxon>
        <taxon>Rothia</taxon>
    </lineage>
</organism>
<feature type="region of interest" description="Disordered" evidence="1">
    <location>
        <begin position="737"/>
        <end position="808"/>
    </location>
</feature>
<dbReference type="RefSeq" id="WP_070599838.1">
    <property type="nucleotide sequence ID" value="NZ_CP023510.1"/>
</dbReference>
<feature type="region of interest" description="Disordered" evidence="1">
    <location>
        <begin position="1"/>
        <end position="90"/>
    </location>
</feature>
<dbReference type="AlphaFoldDB" id="A0A291DHJ0"/>
<feature type="compositionally biased region" description="Acidic residues" evidence="1">
    <location>
        <begin position="611"/>
        <end position="629"/>
    </location>
</feature>
<evidence type="ECO:0000313" key="3">
    <source>
        <dbReference type="EMBL" id="ATF63850.1"/>
    </source>
</evidence>
<keyword evidence="2" id="KW-0472">Membrane</keyword>
<feature type="region of interest" description="Disordered" evidence="1">
    <location>
        <begin position="188"/>
        <end position="216"/>
    </location>
</feature>
<feature type="region of interest" description="Disordered" evidence="1">
    <location>
        <begin position="695"/>
        <end position="719"/>
    </location>
</feature>
<evidence type="ECO:0000256" key="1">
    <source>
        <dbReference type="SAM" id="MobiDB-lite"/>
    </source>
</evidence>
<evidence type="ECO:0000313" key="4">
    <source>
        <dbReference type="Proteomes" id="UP000218628"/>
    </source>
</evidence>
<accession>A0A291DHJ0</accession>
<feature type="compositionally biased region" description="Acidic residues" evidence="1">
    <location>
        <begin position="62"/>
        <end position="83"/>
    </location>
</feature>
<feature type="compositionally biased region" description="Basic and acidic residues" evidence="1">
    <location>
        <begin position="203"/>
        <end position="216"/>
    </location>
</feature>
<feature type="region of interest" description="Disordered" evidence="1">
    <location>
        <begin position="602"/>
        <end position="636"/>
    </location>
</feature>
<feature type="transmembrane region" description="Helical" evidence="2">
    <location>
        <begin position="816"/>
        <end position="839"/>
    </location>
</feature>
<keyword evidence="2" id="KW-1133">Transmembrane helix</keyword>
<dbReference type="EMBL" id="CP023510">
    <property type="protein sequence ID" value="ATF63850.1"/>
    <property type="molecule type" value="Genomic_DNA"/>
</dbReference>
<name>A0A291DHJ0_9MICC</name>
<evidence type="ECO:0000256" key="2">
    <source>
        <dbReference type="SAM" id="Phobius"/>
    </source>
</evidence>
<sequence length="958" mass="104739">MAQNEQNWDRENADNQLNEQVAPWSQRAFADDAVEDPAGESATESADESVAEEGSLGFSDAPAEDSDDDLSGDFADDFADGFDNDSSSLPGYIPVWARIALEYGEHSAELAGDLVYSSESDDPAVDDVAATILNLIREARSMHDEVKAEDPDKQRAWNDRTKVDRLAAALENEEWTVDKLTGMWDEAPAPAGTGESDSPEYLRAQDEERTAEKQRNERIEQTMELEEKIQRRRIMARSTTDEELIAALIEATAASPELIAYEMGEHQVQLYVLCAVDDEGYMNVLEVADGHLHVGTPVEDYVAQLVDQLPVTGAALEGEATVWEELPNGQGELEFLVDGDAAMLVDLPIDMITGLLLAYLPAGTRQVVAAPAGEWTLISADPVDLMALLGLLNCNALIAEGNANQQHLVVYEEPAREPYSDEEWYLEAFGEPYENIVEEFTWQRVPKRLNRALSREEVARFGGVLEDLLSELPGSAPELSGSKIFGSDEDEIEQGIANVMAMFGVEADSITGRRLNAYLRDTSNTLALESVLQLLDVPTELALVPTTGFDVASISTARIFGNEDEGFAQPADAADSADEMQTSEALDVTFPLDNSVAEATFSENTFPENSSAEEDAFEDESFEDDEEIEPYPGNFPSPMERSYRLVATGRRVTLAEWMDAISEGHIPFEYTHMSFPEDTLDEEEDFLDAEAFDDFEGPYEQDRDSDKDDANRPTGGRNFTPEEEEAILAHLRAALAPHSAKSATEQPAVSQSEATPVEDAPSDAAGSDDAPSENASAEDVPSQATQASPSAWSVSKKPASKKRLTPEQIRAKTRRVGLVLGADVTAQSAIALTLANVARRRRAQGKASRKFSVAAALFALNATVETALIPTILHSFDEMQRKKHARPVADAELVHPGDTAGEQPSTKKRTLIDDLREGHYRTVEDAAPSMEQAPSGLRERALGIVRSIRQRAAKKTDR</sequence>
<feature type="transmembrane region" description="Helical" evidence="2">
    <location>
        <begin position="851"/>
        <end position="873"/>
    </location>
</feature>